<organism evidence="2">
    <name type="scientific">Penicillium chrysogenum</name>
    <name type="common">Penicillium notatum</name>
    <dbReference type="NCBI Taxonomy" id="5076"/>
    <lineage>
        <taxon>Eukaryota</taxon>
        <taxon>Fungi</taxon>
        <taxon>Dikarya</taxon>
        <taxon>Ascomycota</taxon>
        <taxon>Pezizomycotina</taxon>
        <taxon>Eurotiomycetes</taxon>
        <taxon>Eurotiomycetidae</taxon>
        <taxon>Eurotiales</taxon>
        <taxon>Aspergillaceae</taxon>
        <taxon>Penicillium</taxon>
        <taxon>Penicillium chrysogenum species complex</taxon>
    </lineage>
</organism>
<dbReference type="Proteomes" id="UP000076449">
    <property type="component" value="Chromosome IV"/>
</dbReference>
<sequence>MLFSFGTALCALGTASALVISERGVETRDVSGTAHVYLKESNGPSQHYASGYIYGIPDTPNQIPDHFYSDIAFQYTRAGGAQTPESKGWIGGQDDYTFRWESTLSNYRTARQQGGQFILLVHDLWGADSLQSEDAPFPGDNDDWSFYDEFLSALISDIKDNDLIDGVTIDIWNEPDGRNFWDREQDQYLLMWGRATARFKSELPNLALSGPSVSYPPTPDDEWWNNWASYVVSNQSLPEEHHWHSLSKTFTSTEMLKNYDALLAKYSATREGLVNINEYGHPDEQNPSGSAWWIAQLERANIFGCRANWASAYALHDFMAQLLGKPGAGTDDYDPKATGYYPNGEYQVYKYYASSMVGDRIKTETTMDTNGDVYATVDAEGGVLRLLAGARTTTGTWSIQLEELSALGLPKSGEVGIHTYEFPGSDDPYARLDEPVDLGTVTHKYSEDSLTFPIYSENVYDAWAFEIKF</sequence>
<reference evidence="2" key="1">
    <citation type="journal article" date="2014" name="Genome Announc.">
        <title>Complete sequencing and chromosome-scale genome assembly of the industrial progenitor strain P2niaD18 from the penicillin producer Penicillium chrysogenum.</title>
        <authorList>
            <person name="Specht T."/>
            <person name="Dahlmann T.A."/>
            <person name="Zadra I."/>
            <person name="Kurnsteiner H."/>
            <person name="Kuck U."/>
        </authorList>
    </citation>
    <scope>NUCLEOTIDE SEQUENCE [LARGE SCALE GENOMIC DNA]</scope>
    <source>
        <strain evidence="2">P2niaD18</strain>
    </source>
</reference>
<accession>A0A161Z352</accession>
<keyword evidence="1" id="KW-0732">Signal</keyword>
<dbReference type="Gene3D" id="3.20.20.80">
    <property type="entry name" value="Glycosidases"/>
    <property type="match status" value="1"/>
</dbReference>
<dbReference type="AlphaFoldDB" id="A0A161Z352"/>
<evidence type="ECO:0000313" key="2">
    <source>
        <dbReference type="EMBL" id="KZN83766.1"/>
    </source>
</evidence>
<dbReference type="PhylomeDB" id="A0A161Z352"/>
<proteinExistence type="predicted"/>
<protein>
    <recommendedName>
        <fullName evidence="3">Beta-xylosidase</fullName>
    </recommendedName>
</protein>
<feature type="signal peptide" evidence="1">
    <location>
        <begin position="1"/>
        <end position="17"/>
    </location>
</feature>
<evidence type="ECO:0008006" key="3">
    <source>
        <dbReference type="Google" id="ProtNLM"/>
    </source>
</evidence>
<evidence type="ECO:0000256" key="1">
    <source>
        <dbReference type="SAM" id="SignalP"/>
    </source>
</evidence>
<dbReference type="InterPro" id="IPR017853">
    <property type="entry name" value="GH"/>
</dbReference>
<gene>
    <name evidence="2" type="ORF">EN45_108740</name>
</gene>
<dbReference type="EMBL" id="CM002801">
    <property type="protein sequence ID" value="KZN83766.1"/>
    <property type="molecule type" value="Genomic_DNA"/>
</dbReference>
<feature type="chain" id="PRO_5007830692" description="Beta-xylosidase" evidence="1">
    <location>
        <begin position="18"/>
        <end position="469"/>
    </location>
</feature>
<dbReference type="SUPFAM" id="SSF51445">
    <property type="entry name" value="(Trans)glycosidases"/>
    <property type="match status" value="1"/>
</dbReference>
<name>A0A161Z352_PENCH</name>